<proteinExistence type="predicted"/>
<dbReference type="Proteomes" id="UP001241537">
    <property type="component" value="Unassembled WGS sequence"/>
</dbReference>
<accession>A0AAE3VC32</accession>
<dbReference type="PANTHER" id="PTHR34700">
    <property type="entry name" value="POTASSIUM BINDING PROTEIN KBP"/>
    <property type="match status" value="1"/>
</dbReference>
<name>A0AAE3VC32_9FIRM</name>
<evidence type="ECO:0000259" key="2">
    <source>
        <dbReference type="PROSITE" id="PS51782"/>
    </source>
</evidence>
<feature type="domain" description="LysM" evidence="2">
    <location>
        <begin position="159"/>
        <end position="208"/>
    </location>
</feature>
<dbReference type="PANTHER" id="PTHR34700:SF4">
    <property type="entry name" value="PHAGE-LIKE ELEMENT PBSX PROTEIN XKDP"/>
    <property type="match status" value="1"/>
</dbReference>
<feature type="region of interest" description="Disordered" evidence="1">
    <location>
        <begin position="138"/>
        <end position="161"/>
    </location>
</feature>
<reference evidence="3" key="1">
    <citation type="submission" date="2023-07" db="EMBL/GenBank/DDBJ databases">
        <title>Genomic Encyclopedia of Type Strains, Phase IV (KMG-IV): sequencing the most valuable type-strain genomes for metagenomic binning, comparative biology and taxonomic classification.</title>
        <authorList>
            <person name="Goeker M."/>
        </authorList>
    </citation>
    <scope>NUCLEOTIDE SEQUENCE</scope>
    <source>
        <strain evidence="3">DSM 19659</strain>
    </source>
</reference>
<evidence type="ECO:0000256" key="1">
    <source>
        <dbReference type="SAM" id="MobiDB-lite"/>
    </source>
</evidence>
<organism evidence="3 4">
    <name type="scientific">Moryella indoligenes</name>
    <dbReference type="NCBI Taxonomy" id="371674"/>
    <lineage>
        <taxon>Bacteria</taxon>
        <taxon>Bacillati</taxon>
        <taxon>Bacillota</taxon>
        <taxon>Clostridia</taxon>
        <taxon>Lachnospirales</taxon>
        <taxon>Lachnospiraceae</taxon>
        <taxon>Moryella</taxon>
    </lineage>
</organism>
<evidence type="ECO:0000313" key="3">
    <source>
        <dbReference type="EMBL" id="MDQ0153529.1"/>
    </source>
</evidence>
<protein>
    <recommendedName>
        <fullName evidence="2">LysM domain-containing protein</fullName>
    </recommendedName>
</protein>
<dbReference type="Gene3D" id="3.10.350.10">
    <property type="entry name" value="LysM domain"/>
    <property type="match status" value="1"/>
</dbReference>
<comment type="caution">
    <text evidence="3">The sequence shown here is derived from an EMBL/GenBank/DDBJ whole genome shotgun (WGS) entry which is preliminary data.</text>
</comment>
<keyword evidence="4" id="KW-1185">Reference proteome</keyword>
<feature type="compositionally biased region" description="Low complexity" evidence="1">
    <location>
        <begin position="138"/>
        <end position="158"/>
    </location>
</feature>
<dbReference type="InterPro" id="IPR018392">
    <property type="entry name" value="LysM"/>
</dbReference>
<dbReference type="AlphaFoldDB" id="A0AAE3VC32"/>
<dbReference type="RefSeq" id="WP_307255434.1">
    <property type="nucleotide sequence ID" value="NZ_JAUSTO010000023.1"/>
</dbReference>
<sequence length="210" mass="23195">MQLWLKKFRFPVLPSEYHVTSSRGIETVNINALGEIGLAGGRSLKTVTFSSFFPKRYDSGYCEYSNLKSPQKCVKEVERIKNGGPVKVIITGTPVNFKCRVESFEWSEQDGTGDIYFSITLKEHRKVSAGQSKVVTLEQQTPAPEAEAPQREAAQSPPKTYTVQRGDCLSSIARKLTGSADWHPLYEANREAIGSNPNKIADGLVLTIPG</sequence>
<dbReference type="PROSITE" id="PS51782">
    <property type="entry name" value="LYSM"/>
    <property type="match status" value="1"/>
</dbReference>
<dbReference type="InterPro" id="IPR052196">
    <property type="entry name" value="Bact_Kbp"/>
</dbReference>
<dbReference type="EMBL" id="JAUSTO010000023">
    <property type="protein sequence ID" value="MDQ0153529.1"/>
    <property type="molecule type" value="Genomic_DNA"/>
</dbReference>
<dbReference type="InterPro" id="IPR036779">
    <property type="entry name" value="LysM_dom_sf"/>
</dbReference>
<evidence type="ECO:0000313" key="4">
    <source>
        <dbReference type="Proteomes" id="UP001241537"/>
    </source>
</evidence>
<gene>
    <name evidence="3" type="ORF">J2S20_002250</name>
</gene>
<dbReference type="CDD" id="cd00118">
    <property type="entry name" value="LysM"/>
    <property type="match status" value="1"/>
</dbReference>
<dbReference type="SUPFAM" id="SSF54106">
    <property type="entry name" value="LysM domain"/>
    <property type="match status" value="1"/>
</dbReference>